<feature type="transmembrane region" description="Helical" evidence="1">
    <location>
        <begin position="176"/>
        <end position="200"/>
    </location>
</feature>
<feature type="transmembrane region" description="Helical" evidence="1">
    <location>
        <begin position="267"/>
        <end position="284"/>
    </location>
</feature>
<keyword evidence="1" id="KW-0472">Membrane</keyword>
<comment type="caution">
    <text evidence="2">The sequence shown here is derived from an EMBL/GenBank/DDBJ whole genome shotgun (WGS) entry which is preliminary data.</text>
</comment>
<reference evidence="2 3" key="1">
    <citation type="journal article" date="2016" name="Nat. Commun.">
        <title>Thousands of microbial genomes shed light on interconnected biogeochemical processes in an aquifer system.</title>
        <authorList>
            <person name="Anantharaman K."/>
            <person name="Brown C.T."/>
            <person name="Hug L.A."/>
            <person name="Sharon I."/>
            <person name="Castelle C.J."/>
            <person name="Probst A.J."/>
            <person name="Thomas B.C."/>
            <person name="Singh A."/>
            <person name="Wilkins M.J."/>
            <person name="Karaoz U."/>
            <person name="Brodie E.L."/>
            <person name="Williams K.H."/>
            <person name="Hubbard S.S."/>
            <person name="Banfield J.F."/>
        </authorList>
    </citation>
    <scope>NUCLEOTIDE SEQUENCE [LARGE SCALE GENOMIC DNA]</scope>
</reference>
<accession>A0A1F8EXP7</accession>
<evidence type="ECO:0008006" key="4">
    <source>
        <dbReference type="Google" id="ProtNLM"/>
    </source>
</evidence>
<evidence type="ECO:0000256" key="1">
    <source>
        <dbReference type="SAM" id="Phobius"/>
    </source>
</evidence>
<dbReference type="EMBL" id="MGJI01000006">
    <property type="protein sequence ID" value="OGN05633.1"/>
    <property type="molecule type" value="Genomic_DNA"/>
</dbReference>
<dbReference type="Proteomes" id="UP000177507">
    <property type="component" value="Unassembled WGS sequence"/>
</dbReference>
<gene>
    <name evidence="2" type="ORF">A2831_00415</name>
</gene>
<feature type="transmembrane region" description="Helical" evidence="1">
    <location>
        <begin position="119"/>
        <end position="137"/>
    </location>
</feature>
<feature type="transmembrane region" description="Helical" evidence="1">
    <location>
        <begin position="340"/>
        <end position="357"/>
    </location>
</feature>
<feature type="transmembrane region" description="Helical" evidence="1">
    <location>
        <begin position="83"/>
        <end position="113"/>
    </location>
</feature>
<name>A0A1F8EXP7_9BACT</name>
<proteinExistence type="predicted"/>
<keyword evidence="1" id="KW-1133">Transmembrane helix</keyword>
<evidence type="ECO:0000313" key="3">
    <source>
        <dbReference type="Proteomes" id="UP000177507"/>
    </source>
</evidence>
<keyword evidence="1" id="KW-0812">Transmembrane</keyword>
<feature type="transmembrane region" description="Helical" evidence="1">
    <location>
        <begin position="312"/>
        <end position="328"/>
    </location>
</feature>
<feature type="transmembrane region" description="Helical" evidence="1">
    <location>
        <begin position="15"/>
        <end position="36"/>
    </location>
</feature>
<protein>
    <recommendedName>
        <fullName evidence="4">Glycosyltransferase RgtA/B/C/D-like domain-containing protein</fullName>
    </recommendedName>
</protein>
<sequence>MRGGLISDTISNMRILRWIAIILFFVLVAALSVHSLNSINQDIGRHLKSGQIIWETKNVYKTNLFSFTEPAHPFINHHWLSEVVFYLLNGLIGLKGLIVFKAGVIVAAFFLIFKSLPKTAGGWPFLLAGIPALFIFSSRTDVRPEIFSYLFLSYFLFAILRAKYSNEHKWLYALPILQIFWTNMHIYFALGPALLLFFLIDRLAYQKEQARLVLKIFIATCVATLINPNFIKGALAPINILRDYGYSIVENQNIFFLTDYGVQLRDIYLFELSLIVLIISFVIAFKNHKKIVFEFLAASVFTILAGKMIRNFGPYALVFLPIVTLNFASCQPKRILSRRGVQACLLSILILAELLLIKSAVNNGFQRWAGRPNRFGLAIPVGAGSALNFVKENKIHGPVFNNFDIGSFLIWKLYPVRTSGSLRDPTSNGTSPDFKVFVDGRPEAYSIEFFEKIYKPMQENPAVWKQLSEKYGINYIFFGHTDMTPWARTFLSHISQNPDWPLIYLDASTAIFIKRTPENFELIKKFQLTTK</sequence>
<dbReference type="AlphaFoldDB" id="A0A1F8EXP7"/>
<evidence type="ECO:0000313" key="2">
    <source>
        <dbReference type="EMBL" id="OGN05633.1"/>
    </source>
</evidence>
<feature type="transmembrane region" description="Helical" evidence="1">
    <location>
        <begin position="291"/>
        <end position="306"/>
    </location>
</feature>
<feature type="transmembrane region" description="Helical" evidence="1">
    <location>
        <begin position="212"/>
        <end position="231"/>
    </location>
</feature>
<organism evidence="2 3">
    <name type="scientific">Candidatus Yanofskybacteria bacterium RIFCSPHIGHO2_01_FULL_44_17</name>
    <dbReference type="NCBI Taxonomy" id="1802668"/>
    <lineage>
        <taxon>Bacteria</taxon>
        <taxon>Candidatus Yanofskyibacteriota</taxon>
    </lineage>
</organism>
<feature type="transmembrane region" description="Helical" evidence="1">
    <location>
        <begin position="146"/>
        <end position="164"/>
    </location>
</feature>
<dbReference type="STRING" id="1802668.A2831_00415"/>